<dbReference type="Proteomes" id="UP001054837">
    <property type="component" value="Unassembled WGS sequence"/>
</dbReference>
<evidence type="ECO:0000313" key="3">
    <source>
        <dbReference type="Proteomes" id="UP001054837"/>
    </source>
</evidence>
<reference evidence="2 3" key="1">
    <citation type="submission" date="2021-06" db="EMBL/GenBank/DDBJ databases">
        <title>Caerostris darwini draft genome.</title>
        <authorList>
            <person name="Kono N."/>
            <person name="Arakawa K."/>
        </authorList>
    </citation>
    <scope>NUCLEOTIDE SEQUENCE [LARGE SCALE GENOMIC DNA]</scope>
</reference>
<protein>
    <recommendedName>
        <fullName evidence="4">Gustatory receptor</fullName>
    </recommendedName>
</protein>
<evidence type="ECO:0000256" key="1">
    <source>
        <dbReference type="SAM" id="Phobius"/>
    </source>
</evidence>
<evidence type="ECO:0000313" key="2">
    <source>
        <dbReference type="EMBL" id="GIY00676.1"/>
    </source>
</evidence>
<proteinExistence type="predicted"/>
<comment type="caution">
    <text evidence="2">The sequence shown here is derived from an EMBL/GenBank/DDBJ whole genome shotgun (WGS) entry which is preliminary data.</text>
</comment>
<feature type="transmembrane region" description="Helical" evidence="1">
    <location>
        <begin position="145"/>
        <end position="168"/>
    </location>
</feature>
<feature type="transmembrane region" description="Helical" evidence="1">
    <location>
        <begin position="27"/>
        <end position="48"/>
    </location>
</feature>
<accession>A0AAV4PUV3</accession>
<keyword evidence="1" id="KW-0812">Transmembrane</keyword>
<keyword evidence="1" id="KW-1133">Transmembrane helix</keyword>
<dbReference type="AlphaFoldDB" id="A0AAV4PUV3"/>
<organism evidence="2 3">
    <name type="scientific">Caerostris darwini</name>
    <dbReference type="NCBI Taxonomy" id="1538125"/>
    <lineage>
        <taxon>Eukaryota</taxon>
        <taxon>Metazoa</taxon>
        <taxon>Ecdysozoa</taxon>
        <taxon>Arthropoda</taxon>
        <taxon>Chelicerata</taxon>
        <taxon>Arachnida</taxon>
        <taxon>Araneae</taxon>
        <taxon>Araneomorphae</taxon>
        <taxon>Entelegynae</taxon>
        <taxon>Araneoidea</taxon>
        <taxon>Araneidae</taxon>
        <taxon>Caerostris</taxon>
    </lineage>
</organism>
<keyword evidence="3" id="KW-1185">Reference proteome</keyword>
<feature type="transmembrane region" description="Helical" evidence="1">
    <location>
        <begin position="88"/>
        <end position="109"/>
    </location>
</feature>
<evidence type="ECO:0008006" key="4">
    <source>
        <dbReference type="Google" id="ProtNLM"/>
    </source>
</evidence>
<sequence>MKVFKHLDKLRSQLKSTNNFDRWKNKINANVVISGIYHVIYSFAYTYFVMHFKDSREDIATVYWLNMETEYSEVLYALNFMMLFLKRALTFGYCTYFVHFYLVTCFVIIKTCKMYRNEMGKEDACDMNILYGLLTRTTSKIDRRLNFLAFISFTLLFFHSTSHVFLLIFGDDFFFEFASLFHFIECFNSLSGFLVMIYAGAMVNDSGRALQEKAMSLDAELYLEQPEILLKYQRFKIAMTLWDVINLQKSLIVTIVEVVVSYVVLVGTT</sequence>
<name>A0AAV4PUV3_9ARAC</name>
<dbReference type="EMBL" id="BPLQ01003462">
    <property type="protein sequence ID" value="GIY00676.1"/>
    <property type="molecule type" value="Genomic_DNA"/>
</dbReference>
<gene>
    <name evidence="2" type="primary">AVEN_29445_1</name>
    <name evidence="2" type="ORF">CDAR_517871</name>
</gene>
<feature type="transmembrane region" description="Helical" evidence="1">
    <location>
        <begin position="180"/>
        <end position="203"/>
    </location>
</feature>
<keyword evidence="1" id="KW-0472">Membrane</keyword>